<gene>
    <name evidence="2" type="ORF">Slati_1561700</name>
</gene>
<sequence>MEATALLPATPRLPLRRFSAKHPSYNITRRKGLILAQQGDHQNVDENMIVLKMRIKKLKVSESSRSNQEGRRQQRRRRRLPTGMSGRRNCSRGTMRACVTPSNFCSRS</sequence>
<reference evidence="2" key="1">
    <citation type="submission" date="2020-06" db="EMBL/GenBank/DDBJ databases">
        <authorList>
            <person name="Li T."/>
            <person name="Hu X."/>
            <person name="Zhang T."/>
            <person name="Song X."/>
            <person name="Zhang H."/>
            <person name="Dai N."/>
            <person name="Sheng W."/>
            <person name="Hou X."/>
            <person name="Wei L."/>
        </authorList>
    </citation>
    <scope>NUCLEOTIDE SEQUENCE</scope>
    <source>
        <strain evidence="2">KEN1</strain>
        <tissue evidence="2">Leaf</tissue>
    </source>
</reference>
<organism evidence="2">
    <name type="scientific">Sesamum latifolium</name>
    <dbReference type="NCBI Taxonomy" id="2727402"/>
    <lineage>
        <taxon>Eukaryota</taxon>
        <taxon>Viridiplantae</taxon>
        <taxon>Streptophyta</taxon>
        <taxon>Embryophyta</taxon>
        <taxon>Tracheophyta</taxon>
        <taxon>Spermatophyta</taxon>
        <taxon>Magnoliopsida</taxon>
        <taxon>eudicotyledons</taxon>
        <taxon>Gunneridae</taxon>
        <taxon>Pentapetalae</taxon>
        <taxon>asterids</taxon>
        <taxon>lamiids</taxon>
        <taxon>Lamiales</taxon>
        <taxon>Pedaliaceae</taxon>
        <taxon>Sesamum</taxon>
    </lineage>
</organism>
<proteinExistence type="predicted"/>
<feature type="region of interest" description="Disordered" evidence="1">
    <location>
        <begin position="58"/>
        <end position="108"/>
    </location>
</feature>
<accession>A0AAW2X895</accession>
<dbReference type="AlphaFoldDB" id="A0AAW2X895"/>
<protein>
    <submittedName>
        <fullName evidence="2">Uncharacterized protein</fullName>
    </submittedName>
</protein>
<evidence type="ECO:0000313" key="2">
    <source>
        <dbReference type="EMBL" id="KAL0450053.1"/>
    </source>
</evidence>
<dbReference type="EMBL" id="JACGWN010000005">
    <property type="protein sequence ID" value="KAL0450053.1"/>
    <property type="molecule type" value="Genomic_DNA"/>
</dbReference>
<name>A0AAW2X895_9LAMI</name>
<comment type="caution">
    <text evidence="2">The sequence shown here is derived from an EMBL/GenBank/DDBJ whole genome shotgun (WGS) entry which is preliminary data.</text>
</comment>
<evidence type="ECO:0000256" key="1">
    <source>
        <dbReference type="SAM" id="MobiDB-lite"/>
    </source>
</evidence>
<reference evidence="2" key="2">
    <citation type="journal article" date="2024" name="Plant">
        <title>Genomic evolution and insights into agronomic trait innovations of Sesamum species.</title>
        <authorList>
            <person name="Miao H."/>
            <person name="Wang L."/>
            <person name="Qu L."/>
            <person name="Liu H."/>
            <person name="Sun Y."/>
            <person name="Le M."/>
            <person name="Wang Q."/>
            <person name="Wei S."/>
            <person name="Zheng Y."/>
            <person name="Lin W."/>
            <person name="Duan Y."/>
            <person name="Cao H."/>
            <person name="Xiong S."/>
            <person name="Wang X."/>
            <person name="Wei L."/>
            <person name="Li C."/>
            <person name="Ma Q."/>
            <person name="Ju M."/>
            <person name="Zhao R."/>
            <person name="Li G."/>
            <person name="Mu C."/>
            <person name="Tian Q."/>
            <person name="Mei H."/>
            <person name="Zhang T."/>
            <person name="Gao T."/>
            <person name="Zhang H."/>
        </authorList>
    </citation>
    <scope>NUCLEOTIDE SEQUENCE</scope>
    <source>
        <strain evidence="2">KEN1</strain>
    </source>
</reference>